<dbReference type="RefSeq" id="WP_121192254.1">
    <property type="nucleotide sequence ID" value="NZ_RBWV01000009.1"/>
</dbReference>
<organism evidence="1 2">
    <name type="scientific">Motilibacter peucedani</name>
    <dbReference type="NCBI Taxonomy" id="598650"/>
    <lineage>
        <taxon>Bacteria</taxon>
        <taxon>Bacillati</taxon>
        <taxon>Actinomycetota</taxon>
        <taxon>Actinomycetes</taxon>
        <taxon>Motilibacterales</taxon>
        <taxon>Motilibacteraceae</taxon>
        <taxon>Motilibacter</taxon>
    </lineage>
</organism>
<name>A0A420XUR3_9ACTN</name>
<evidence type="ECO:0000313" key="1">
    <source>
        <dbReference type="EMBL" id="RKS80574.1"/>
    </source>
</evidence>
<sequence length="73" mass="8373">MTDVTVTLTQDEALVLFEWLERASERADGWVDPAEQRVVWDLICSLEKVLPLLNADYGDWVEAARGRLRDPTK</sequence>
<dbReference type="OrthoDB" id="2989479at2"/>
<dbReference type="AlphaFoldDB" id="A0A420XUR3"/>
<gene>
    <name evidence="1" type="ORF">CLV35_1012</name>
</gene>
<reference evidence="1 2" key="1">
    <citation type="submission" date="2018-10" db="EMBL/GenBank/DDBJ databases">
        <title>Genomic Encyclopedia of Archaeal and Bacterial Type Strains, Phase II (KMG-II): from individual species to whole genera.</title>
        <authorList>
            <person name="Goeker M."/>
        </authorList>
    </citation>
    <scope>NUCLEOTIDE SEQUENCE [LARGE SCALE GENOMIC DNA]</scope>
    <source>
        <strain evidence="1 2">RP-AC37</strain>
    </source>
</reference>
<keyword evidence="2" id="KW-1185">Reference proteome</keyword>
<dbReference type="InParanoid" id="A0A420XUR3"/>
<comment type="caution">
    <text evidence="1">The sequence shown here is derived from an EMBL/GenBank/DDBJ whole genome shotgun (WGS) entry which is preliminary data.</text>
</comment>
<proteinExistence type="predicted"/>
<evidence type="ECO:0000313" key="2">
    <source>
        <dbReference type="Proteomes" id="UP000281955"/>
    </source>
</evidence>
<protein>
    <submittedName>
        <fullName evidence="1">Uncharacterized protein</fullName>
    </submittedName>
</protein>
<accession>A0A420XUR3</accession>
<dbReference type="EMBL" id="RBWV01000009">
    <property type="protein sequence ID" value="RKS80574.1"/>
    <property type="molecule type" value="Genomic_DNA"/>
</dbReference>
<dbReference type="Proteomes" id="UP000281955">
    <property type="component" value="Unassembled WGS sequence"/>
</dbReference>